<keyword evidence="2" id="KW-1185">Reference proteome</keyword>
<protein>
    <submittedName>
        <fullName evidence="1">Uncharacterized protein</fullName>
    </submittedName>
</protein>
<sequence length="92" mass="10022">MTPRDSIDHGYLRLCWGIGEGSLLTDKIHTHARTRTAPPVDQGLTPRLSLIYSLTVSPVGVTGCSVSRSNRRSKLLLPSSSVLTCLDDLMQT</sequence>
<gene>
    <name evidence="1" type="ORF">ElyMa_000630200</name>
</gene>
<evidence type="ECO:0000313" key="1">
    <source>
        <dbReference type="EMBL" id="GFR82573.1"/>
    </source>
</evidence>
<comment type="caution">
    <text evidence="1">The sequence shown here is derived from an EMBL/GenBank/DDBJ whole genome shotgun (WGS) entry which is preliminary data.</text>
</comment>
<dbReference type="Proteomes" id="UP000762676">
    <property type="component" value="Unassembled WGS sequence"/>
</dbReference>
<proteinExistence type="predicted"/>
<organism evidence="1 2">
    <name type="scientific">Elysia marginata</name>
    <dbReference type="NCBI Taxonomy" id="1093978"/>
    <lineage>
        <taxon>Eukaryota</taxon>
        <taxon>Metazoa</taxon>
        <taxon>Spiralia</taxon>
        <taxon>Lophotrochozoa</taxon>
        <taxon>Mollusca</taxon>
        <taxon>Gastropoda</taxon>
        <taxon>Heterobranchia</taxon>
        <taxon>Euthyneura</taxon>
        <taxon>Panpulmonata</taxon>
        <taxon>Sacoglossa</taxon>
        <taxon>Placobranchoidea</taxon>
        <taxon>Plakobranchidae</taxon>
        <taxon>Elysia</taxon>
    </lineage>
</organism>
<dbReference type="AlphaFoldDB" id="A0AAV4GAH2"/>
<accession>A0AAV4GAH2</accession>
<evidence type="ECO:0000313" key="2">
    <source>
        <dbReference type="Proteomes" id="UP000762676"/>
    </source>
</evidence>
<name>A0AAV4GAH2_9GAST</name>
<reference evidence="1 2" key="1">
    <citation type="journal article" date="2021" name="Elife">
        <title>Chloroplast acquisition without the gene transfer in kleptoplastic sea slugs, Plakobranchus ocellatus.</title>
        <authorList>
            <person name="Maeda T."/>
            <person name="Takahashi S."/>
            <person name="Yoshida T."/>
            <person name="Shimamura S."/>
            <person name="Takaki Y."/>
            <person name="Nagai Y."/>
            <person name="Toyoda A."/>
            <person name="Suzuki Y."/>
            <person name="Arimoto A."/>
            <person name="Ishii H."/>
            <person name="Satoh N."/>
            <person name="Nishiyama T."/>
            <person name="Hasebe M."/>
            <person name="Maruyama T."/>
            <person name="Minagawa J."/>
            <person name="Obokata J."/>
            <person name="Shigenobu S."/>
        </authorList>
    </citation>
    <scope>NUCLEOTIDE SEQUENCE [LARGE SCALE GENOMIC DNA]</scope>
</reference>
<dbReference type="EMBL" id="BMAT01001278">
    <property type="protein sequence ID" value="GFR82573.1"/>
    <property type="molecule type" value="Genomic_DNA"/>
</dbReference>